<dbReference type="EMBL" id="ML179515">
    <property type="protein sequence ID" value="THU86065.1"/>
    <property type="molecule type" value="Genomic_DNA"/>
</dbReference>
<organism evidence="9 10">
    <name type="scientific">Dendrothele bispora (strain CBS 962.96)</name>
    <dbReference type="NCBI Taxonomy" id="1314807"/>
    <lineage>
        <taxon>Eukaryota</taxon>
        <taxon>Fungi</taxon>
        <taxon>Dikarya</taxon>
        <taxon>Basidiomycota</taxon>
        <taxon>Agaricomycotina</taxon>
        <taxon>Agaricomycetes</taxon>
        <taxon>Agaricomycetidae</taxon>
        <taxon>Agaricales</taxon>
        <taxon>Agaricales incertae sedis</taxon>
        <taxon>Dendrothele</taxon>
    </lineage>
</organism>
<dbReference type="InterPro" id="IPR023827">
    <property type="entry name" value="Peptidase_S8_Asp-AS"/>
</dbReference>
<dbReference type="InterPro" id="IPR023828">
    <property type="entry name" value="Peptidase_S8_Ser-AS"/>
</dbReference>
<dbReference type="InterPro" id="IPR015500">
    <property type="entry name" value="Peptidase_S8_subtilisin-rel"/>
</dbReference>
<protein>
    <submittedName>
        <fullName evidence="9">Subtilisin-like protein</fullName>
    </submittedName>
</protein>
<dbReference type="Pfam" id="PF00082">
    <property type="entry name" value="Peptidase_S8"/>
    <property type="match status" value="1"/>
</dbReference>
<evidence type="ECO:0000313" key="10">
    <source>
        <dbReference type="Proteomes" id="UP000297245"/>
    </source>
</evidence>
<dbReference type="GO" id="GO:0005615">
    <property type="term" value="C:extracellular space"/>
    <property type="evidence" value="ECO:0007669"/>
    <property type="project" value="TreeGrafter"/>
</dbReference>
<evidence type="ECO:0000313" key="9">
    <source>
        <dbReference type="EMBL" id="THU86065.1"/>
    </source>
</evidence>
<feature type="compositionally biased region" description="Basic and acidic residues" evidence="7">
    <location>
        <begin position="417"/>
        <end position="438"/>
    </location>
</feature>
<evidence type="ECO:0000256" key="3">
    <source>
        <dbReference type="ARBA" id="ARBA00022801"/>
    </source>
</evidence>
<evidence type="ECO:0000256" key="6">
    <source>
        <dbReference type="RuleBase" id="RU003355"/>
    </source>
</evidence>
<dbReference type="InterPro" id="IPR000209">
    <property type="entry name" value="Peptidase_S8/S53_dom"/>
</dbReference>
<feature type="compositionally biased region" description="Pro residues" evidence="7">
    <location>
        <begin position="70"/>
        <end position="79"/>
    </location>
</feature>
<dbReference type="GO" id="GO:0004252">
    <property type="term" value="F:serine-type endopeptidase activity"/>
    <property type="evidence" value="ECO:0007669"/>
    <property type="project" value="UniProtKB-UniRule"/>
</dbReference>
<sequence length="454" mass="48231">MSTPTNNQPTNQSPSSKNIAEVNAPKDAWHLARICQKGPFTSSSQAAKPDPPVQSTGGQKPPQTNVGPGGIPPPPPPPATVKVIYRFDKKQQGENVDVYVLDSGIEPNPKEFGDRLQKSVINGFNDNRLSESSSMNDKEKNNLKNAKTNDDLNGHGTHVASVLAGNDYGVAKMATLFAVKVLDEDKIGNPISISNGIKEVLNKVKANNPRKPTVVNFSAGHVFETKWVDVTLGFAELIKEGIHVVTSSGNGGQATAGRLCTPTADVLKGVPDIEQKLGFLNSNGTLDEKIKQILNLLGTIIIVGATDIKDNLTPFTDCGPRVDILAPGNNVFGYSRDNQVTPAIGTSEATPIVTGLLACQISGILAQKAEKAISEDQAHKLLLPEACKAALLANAVDAAIISTDKNATSASSADTNLETKSEAGEKPKMSPEDKEKLRQQTTKRIATNGIWKVQ</sequence>
<dbReference type="PROSITE" id="PS00137">
    <property type="entry name" value="SUBTILASE_HIS"/>
    <property type="match status" value="1"/>
</dbReference>
<dbReference type="GO" id="GO:0006508">
    <property type="term" value="P:proteolysis"/>
    <property type="evidence" value="ECO:0007669"/>
    <property type="project" value="UniProtKB-KW"/>
</dbReference>
<keyword evidence="4 5" id="KW-0720">Serine protease</keyword>
<dbReference type="PANTHER" id="PTHR43806:SF11">
    <property type="entry name" value="CEREVISIN-RELATED"/>
    <property type="match status" value="1"/>
</dbReference>
<feature type="compositionally biased region" description="Polar residues" evidence="7">
    <location>
        <begin position="1"/>
        <end position="18"/>
    </location>
</feature>
<dbReference type="SUPFAM" id="SSF52743">
    <property type="entry name" value="Subtilisin-like"/>
    <property type="match status" value="1"/>
</dbReference>
<dbReference type="OrthoDB" id="19448at2759"/>
<gene>
    <name evidence="9" type="ORF">K435DRAFT_868664</name>
</gene>
<dbReference type="PRINTS" id="PR00723">
    <property type="entry name" value="SUBTILISIN"/>
</dbReference>
<evidence type="ECO:0000256" key="1">
    <source>
        <dbReference type="ARBA" id="ARBA00011073"/>
    </source>
</evidence>
<feature type="domain" description="Peptidase S8/S53" evidence="8">
    <location>
        <begin position="93"/>
        <end position="395"/>
    </location>
</feature>
<evidence type="ECO:0000256" key="7">
    <source>
        <dbReference type="SAM" id="MobiDB-lite"/>
    </source>
</evidence>
<name>A0A4V4HD69_DENBC</name>
<feature type="compositionally biased region" description="Polar residues" evidence="7">
    <location>
        <begin position="407"/>
        <end position="416"/>
    </location>
</feature>
<dbReference type="PROSITE" id="PS00136">
    <property type="entry name" value="SUBTILASE_ASP"/>
    <property type="match status" value="1"/>
</dbReference>
<dbReference type="Gene3D" id="3.40.50.200">
    <property type="entry name" value="Peptidase S8/S53 domain"/>
    <property type="match status" value="1"/>
</dbReference>
<dbReference type="InterPro" id="IPR050131">
    <property type="entry name" value="Peptidase_S8_subtilisin-like"/>
</dbReference>
<evidence type="ECO:0000256" key="4">
    <source>
        <dbReference type="ARBA" id="ARBA00022825"/>
    </source>
</evidence>
<dbReference type="AlphaFoldDB" id="A0A4V4HD69"/>
<evidence type="ECO:0000256" key="2">
    <source>
        <dbReference type="ARBA" id="ARBA00022670"/>
    </source>
</evidence>
<feature type="compositionally biased region" description="Polar residues" evidence="7">
    <location>
        <begin position="53"/>
        <end position="66"/>
    </location>
</feature>
<evidence type="ECO:0000259" key="8">
    <source>
        <dbReference type="Pfam" id="PF00082"/>
    </source>
</evidence>
<dbReference type="PROSITE" id="PS51892">
    <property type="entry name" value="SUBTILASE"/>
    <property type="match status" value="1"/>
</dbReference>
<feature type="active site" description="Charge relay system" evidence="5">
    <location>
        <position position="347"/>
    </location>
</feature>
<evidence type="ECO:0000256" key="5">
    <source>
        <dbReference type="PROSITE-ProRule" id="PRU01240"/>
    </source>
</evidence>
<feature type="region of interest" description="Disordered" evidence="7">
    <location>
        <begin position="407"/>
        <end position="454"/>
    </location>
</feature>
<keyword evidence="2 5" id="KW-0645">Protease</keyword>
<feature type="region of interest" description="Disordered" evidence="7">
    <location>
        <begin position="1"/>
        <end position="79"/>
    </location>
</feature>
<dbReference type="InterPro" id="IPR036852">
    <property type="entry name" value="Peptidase_S8/S53_dom_sf"/>
</dbReference>
<reference evidence="9 10" key="1">
    <citation type="journal article" date="2019" name="Nat. Ecol. Evol.">
        <title>Megaphylogeny resolves global patterns of mushroom evolution.</title>
        <authorList>
            <person name="Varga T."/>
            <person name="Krizsan K."/>
            <person name="Foldi C."/>
            <person name="Dima B."/>
            <person name="Sanchez-Garcia M."/>
            <person name="Sanchez-Ramirez S."/>
            <person name="Szollosi G.J."/>
            <person name="Szarkandi J.G."/>
            <person name="Papp V."/>
            <person name="Albert L."/>
            <person name="Andreopoulos W."/>
            <person name="Angelini C."/>
            <person name="Antonin V."/>
            <person name="Barry K.W."/>
            <person name="Bougher N.L."/>
            <person name="Buchanan P."/>
            <person name="Buyck B."/>
            <person name="Bense V."/>
            <person name="Catcheside P."/>
            <person name="Chovatia M."/>
            <person name="Cooper J."/>
            <person name="Damon W."/>
            <person name="Desjardin D."/>
            <person name="Finy P."/>
            <person name="Geml J."/>
            <person name="Haridas S."/>
            <person name="Hughes K."/>
            <person name="Justo A."/>
            <person name="Karasinski D."/>
            <person name="Kautmanova I."/>
            <person name="Kiss B."/>
            <person name="Kocsube S."/>
            <person name="Kotiranta H."/>
            <person name="LaButti K.M."/>
            <person name="Lechner B.E."/>
            <person name="Liimatainen K."/>
            <person name="Lipzen A."/>
            <person name="Lukacs Z."/>
            <person name="Mihaltcheva S."/>
            <person name="Morgado L.N."/>
            <person name="Niskanen T."/>
            <person name="Noordeloos M.E."/>
            <person name="Ohm R.A."/>
            <person name="Ortiz-Santana B."/>
            <person name="Ovrebo C."/>
            <person name="Racz N."/>
            <person name="Riley R."/>
            <person name="Savchenko A."/>
            <person name="Shiryaev A."/>
            <person name="Soop K."/>
            <person name="Spirin V."/>
            <person name="Szebenyi C."/>
            <person name="Tomsovsky M."/>
            <person name="Tulloss R.E."/>
            <person name="Uehling J."/>
            <person name="Grigoriev I.V."/>
            <person name="Vagvolgyi C."/>
            <person name="Papp T."/>
            <person name="Martin F.M."/>
            <person name="Miettinen O."/>
            <person name="Hibbett D.S."/>
            <person name="Nagy L.G."/>
        </authorList>
    </citation>
    <scope>NUCLEOTIDE SEQUENCE [LARGE SCALE GENOMIC DNA]</scope>
    <source>
        <strain evidence="9 10">CBS 962.96</strain>
    </source>
</reference>
<accession>A0A4V4HD69</accession>
<comment type="similarity">
    <text evidence="1 5 6">Belongs to the peptidase S8 family.</text>
</comment>
<proteinExistence type="inferred from homology"/>
<feature type="active site" description="Charge relay system" evidence="5">
    <location>
        <position position="102"/>
    </location>
</feature>
<dbReference type="InterPro" id="IPR022398">
    <property type="entry name" value="Peptidase_S8_His-AS"/>
</dbReference>
<feature type="active site" description="Charge relay system" evidence="5">
    <location>
        <position position="155"/>
    </location>
</feature>
<dbReference type="PANTHER" id="PTHR43806">
    <property type="entry name" value="PEPTIDASE S8"/>
    <property type="match status" value="1"/>
</dbReference>
<dbReference type="Proteomes" id="UP000297245">
    <property type="component" value="Unassembled WGS sequence"/>
</dbReference>
<dbReference type="PROSITE" id="PS00138">
    <property type="entry name" value="SUBTILASE_SER"/>
    <property type="match status" value="1"/>
</dbReference>
<keyword evidence="10" id="KW-1185">Reference proteome</keyword>
<keyword evidence="3 5" id="KW-0378">Hydrolase</keyword>